<keyword evidence="2" id="KW-1185">Reference proteome</keyword>
<sequence length="47" mass="4949">MFTITEKRGVAPKTVVFKAIAAAGAKVFGQLKPGGIPCDSMKKVQLD</sequence>
<dbReference type="RefSeq" id="WP_168909619.1">
    <property type="nucleotide sequence ID" value="NZ_CP051428.1"/>
</dbReference>
<name>A0A6H2H316_9BACL</name>
<dbReference type="Proteomes" id="UP000502136">
    <property type="component" value="Chromosome"/>
</dbReference>
<organism evidence="1 2">
    <name type="scientific">Paenibacillus albicereus</name>
    <dbReference type="NCBI Taxonomy" id="2726185"/>
    <lineage>
        <taxon>Bacteria</taxon>
        <taxon>Bacillati</taxon>
        <taxon>Bacillota</taxon>
        <taxon>Bacilli</taxon>
        <taxon>Bacillales</taxon>
        <taxon>Paenibacillaceae</taxon>
        <taxon>Paenibacillus</taxon>
    </lineage>
</organism>
<dbReference type="KEGG" id="palr:HGI30_22910"/>
<reference evidence="1 2" key="1">
    <citation type="submission" date="2020-04" db="EMBL/GenBank/DDBJ databases">
        <title>Novel Paenibacillus strain UniB2 isolated from commercial digestive syrup.</title>
        <authorList>
            <person name="Thorat V."/>
            <person name="Kirdat K."/>
            <person name="Tiwarekar B."/>
            <person name="Yadav A."/>
        </authorList>
    </citation>
    <scope>NUCLEOTIDE SEQUENCE [LARGE SCALE GENOMIC DNA]</scope>
    <source>
        <strain evidence="1 2">UniB2</strain>
    </source>
</reference>
<dbReference type="AlphaFoldDB" id="A0A6H2H316"/>
<protein>
    <submittedName>
        <fullName evidence="1">Uncharacterized protein</fullName>
    </submittedName>
</protein>
<proteinExistence type="predicted"/>
<gene>
    <name evidence="1" type="ORF">HGI30_22910</name>
</gene>
<evidence type="ECO:0000313" key="2">
    <source>
        <dbReference type="Proteomes" id="UP000502136"/>
    </source>
</evidence>
<evidence type="ECO:0000313" key="1">
    <source>
        <dbReference type="EMBL" id="QJC54093.1"/>
    </source>
</evidence>
<accession>A0A6H2H316</accession>
<dbReference type="EMBL" id="CP051428">
    <property type="protein sequence ID" value="QJC54093.1"/>
    <property type="molecule type" value="Genomic_DNA"/>
</dbReference>